<keyword evidence="1" id="KW-0732">Signal</keyword>
<evidence type="ECO:0000313" key="2">
    <source>
        <dbReference type="EMBL" id="MCZ9293683.1"/>
    </source>
</evidence>
<dbReference type="AlphaFoldDB" id="A0A9X3LVS0"/>
<dbReference type="InterPro" id="IPR013207">
    <property type="entry name" value="LGFP"/>
</dbReference>
<dbReference type="Pfam" id="PF08310">
    <property type="entry name" value="LGFP"/>
    <property type="match status" value="1"/>
</dbReference>
<dbReference type="RefSeq" id="WP_269965127.1">
    <property type="nucleotide sequence ID" value="NZ_JAKMUS010000005.1"/>
</dbReference>
<feature type="signal peptide" evidence="1">
    <location>
        <begin position="1"/>
        <end position="23"/>
    </location>
</feature>
<gene>
    <name evidence="2" type="ORF">L8U60_04195</name>
</gene>
<feature type="chain" id="PRO_5040821582" description="LGFP repeat-containing protein" evidence="1">
    <location>
        <begin position="24"/>
        <end position="174"/>
    </location>
</feature>
<dbReference type="PROSITE" id="PS51257">
    <property type="entry name" value="PROKAR_LIPOPROTEIN"/>
    <property type="match status" value="1"/>
</dbReference>
<dbReference type="EMBL" id="JAKMUS010000005">
    <property type="protein sequence ID" value="MCZ9293683.1"/>
    <property type="molecule type" value="Genomic_DNA"/>
</dbReference>
<evidence type="ECO:0008006" key="4">
    <source>
        <dbReference type="Google" id="ProtNLM"/>
    </source>
</evidence>
<evidence type="ECO:0000313" key="3">
    <source>
        <dbReference type="Proteomes" id="UP001146468"/>
    </source>
</evidence>
<reference evidence="2" key="1">
    <citation type="submission" date="2022-02" db="EMBL/GenBank/DDBJ databases">
        <title>Corynebacterium sp. from urogenital microbiome.</title>
        <authorList>
            <person name="Cappelli E.A."/>
            <person name="Ribeiro T.G."/>
            <person name="Peixe L."/>
        </authorList>
    </citation>
    <scope>NUCLEOTIDE SEQUENCE</scope>
    <source>
        <strain evidence="2">C8Ua_172</strain>
    </source>
</reference>
<name>A0A9X3LVS0_9CORY</name>
<dbReference type="Proteomes" id="UP001146468">
    <property type="component" value="Unassembled WGS sequence"/>
</dbReference>
<sequence length="174" mass="18162">MMNRKIAASATAFALAVSLAACSNDEGEAGKVEATETAAEGTATDVAEEDTGTVELTTQDGTKVLVPAKAANATEELGLGDWGEPVKVESRQDGTTLIEYAGGKNIIYTADGGPVALVGEIARVWKENGGLDNEIGLPTGAESERDGKNGWIQEFQNGTIEWLEENGVFGERVS</sequence>
<organism evidence="2 3">
    <name type="scientific">Corynebacterium meitnerae</name>
    <dbReference type="NCBI Taxonomy" id="2913498"/>
    <lineage>
        <taxon>Bacteria</taxon>
        <taxon>Bacillati</taxon>
        <taxon>Actinomycetota</taxon>
        <taxon>Actinomycetes</taxon>
        <taxon>Mycobacteriales</taxon>
        <taxon>Corynebacteriaceae</taxon>
        <taxon>Corynebacterium</taxon>
    </lineage>
</organism>
<comment type="caution">
    <text evidence="2">The sequence shown here is derived from an EMBL/GenBank/DDBJ whole genome shotgun (WGS) entry which is preliminary data.</text>
</comment>
<protein>
    <recommendedName>
        <fullName evidence="4">LGFP repeat-containing protein</fullName>
    </recommendedName>
</protein>
<proteinExistence type="predicted"/>
<keyword evidence="3" id="KW-1185">Reference proteome</keyword>
<evidence type="ECO:0000256" key="1">
    <source>
        <dbReference type="SAM" id="SignalP"/>
    </source>
</evidence>
<accession>A0A9X3LVS0</accession>